<keyword evidence="2" id="KW-1185">Reference proteome</keyword>
<protein>
    <submittedName>
        <fullName evidence="1">Uncharacterized protein</fullName>
    </submittedName>
</protein>
<sequence length="292" mass="34484">MNNLSKSTIIINLIVDLSTKTPKFPHVLYDKGFHLDMLEPRFILPQNKQNSSAKEVAPDIEINKNNEYLLFFECKYGSASKDQLDRYKLLTKDDIKRSHTIELASNEFDFDISYIGMTDKEQKLNISLEDSIDRFPLLILGNNSVYFSQNSCKFKMEELNEIFSNLKIPNDFPRSFIPFTVDDNEEIILEDIIQHFTTKTGYDFKPYDLLKELLPSMYNYYSQEGQKSLIGRIKNILDKLIMDEDFKEFITFTNGKYRLDVNEKIKKFHKVCYKFINKYEKNKNQVPLEEFL</sequence>
<reference evidence="1 2" key="1">
    <citation type="journal article" date="2017" name="Nat. Commun.">
        <title>'ARMAN' archaea depend on association with euryarchaeal host in culture and in situ.</title>
        <authorList>
            <person name="Golyshina O."/>
            <person name="Toshchakov S."/>
            <person name="Makarova K."/>
            <person name="Gavrilov S."/>
            <person name="Korzhenkov A."/>
            <person name="La Cono V."/>
            <person name="Arcadi E."/>
            <person name="Nechitaylo T."/>
            <person name="Ferrer M."/>
            <person name="Kublanov I."/>
            <person name="Wolf Y."/>
            <person name="Yakimov M."/>
            <person name="Golyshin P."/>
            <person name="Slesarev A."/>
            <person name="Kozyavkin S."/>
        </authorList>
    </citation>
    <scope>NUCLEOTIDE SEQUENCE [LARGE SCALE GENOMIC DNA]</scope>
    <source>
        <strain evidence="1 2">Mia14</strain>
    </source>
</reference>
<dbReference type="Proteomes" id="UP000197679">
    <property type="component" value="Chromosome"/>
</dbReference>
<evidence type="ECO:0000313" key="1">
    <source>
        <dbReference type="EMBL" id="ASI13773.1"/>
    </source>
</evidence>
<gene>
    <name evidence="1" type="ORF">Mia14_0456</name>
</gene>
<dbReference type="EMBL" id="CP019964">
    <property type="protein sequence ID" value="ASI13773.1"/>
    <property type="molecule type" value="Genomic_DNA"/>
</dbReference>
<dbReference type="AlphaFoldDB" id="A0A218NMU2"/>
<proteinExistence type="predicted"/>
<evidence type="ECO:0000313" key="2">
    <source>
        <dbReference type="Proteomes" id="UP000197679"/>
    </source>
</evidence>
<name>A0A218NMU2_9ARCH</name>
<accession>A0A218NMU2</accession>
<organism evidence="1 2">
    <name type="scientific">Candidatus Mancarchaeum acidiphilum</name>
    <dbReference type="NCBI Taxonomy" id="1920749"/>
    <lineage>
        <taxon>Archaea</taxon>
        <taxon>Candidatus Micrarchaeota</taxon>
        <taxon>Candidatus Mancarchaeum</taxon>
    </lineage>
</organism>
<dbReference type="KEGG" id="marh:Mia14_0456"/>